<name>A0A7K7BI44_9AVES</name>
<keyword evidence="3" id="KW-1185">Reference proteome</keyword>
<dbReference type="SMART" id="SM00589">
    <property type="entry name" value="PRY"/>
    <property type="match status" value="1"/>
</dbReference>
<proteinExistence type="predicted"/>
<comment type="caution">
    <text evidence="2">The sequence shown here is derived from an EMBL/GenBank/DDBJ whole genome shotgun (WGS) entry which is preliminary data.</text>
</comment>
<dbReference type="PRINTS" id="PR01407">
    <property type="entry name" value="BUTYPHLNCDUF"/>
</dbReference>
<dbReference type="Pfam" id="PF13765">
    <property type="entry name" value="PRY"/>
    <property type="match status" value="1"/>
</dbReference>
<dbReference type="InterPro" id="IPR006574">
    <property type="entry name" value="PRY"/>
</dbReference>
<dbReference type="InterPro" id="IPR003879">
    <property type="entry name" value="Butyrophylin_SPRY"/>
</dbReference>
<evidence type="ECO:0000259" key="1">
    <source>
        <dbReference type="PROSITE" id="PS50188"/>
    </source>
</evidence>
<reference evidence="2 3" key="1">
    <citation type="submission" date="2019-09" db="EMBL/GenBank/DDBJ databases">
        <title>Bird 10,000 Genomes (B10K) Project - Family phase.</title>
        <authorList>
            <person name="Zhang G."/>
        </authorList>
    </citation>
    <scope>NUCLEOTIDE SEQUENCE [LARGE SCALE GENOMIC DNA]</scope>
    <source>
        <strain evidence="2">B10K-MSB-03</strain>
    </source>
</reference>
<accession>A0A7K7BI44</accession>
<dbReference type="InterPro" id="IPR050143">
    <property type="entry name" value="TRIM/RBCC"/>
</dbReference>
<protein>
    <submittedName>
        <fullName evidence="2">BT1A1 protein</fullName>
    </submittedName>
</protein>
<dbReference type="SUPFAM" id="SSF49899">
    <property type="entry name" value="Concanavalin A-like lectins/glucanases"/>
    <property type="match status" value="1"/>
</dbReference>
<dbReference type="InterPro" id="IPR003877">
    <property type="entry name" value="SPRY_dom"/>
</dbReference>
<evidence type="ECO:0000313" key="3">
    <source>
        <dbReference type="Proteomes" id="UP000531938"/>
    </source>
</evidence>
<dbReference type="Proteomes" id="UP000531938">
    <property type="component" value="Unassembled WGS sequence"/>
</dbReference>
<sequence length="158" mass="18083">EVLLDPDTRHPQLVLSQDCRSVRWTEMWQDLPYNMKRFEHLCCVLGREGFTDGRHCWEVEGEAGNESCWAIGVATEAVRRKAIISYSPSERIWAVQNEKGRIQALTESETSVPLCPVPRRIWVVLDFTGSWVTFVSADNGAEIFTFKLTSFTGQKIYP</sequence>
<feature type="domain" description="B30.2/SPRY" evidence="1">
    <location>
        <begin position="1"/>
        <end position="158"/>
    </location>
</feature>
<feature type="non-terminal residue" evidence="2">
    <location>
        <position position="158"/>
    </location>
</feature>
<dbReference type="Gene3D" id="2.60.120.920">
    <property type="match status" value="1"/>
</dbReference>
<dbReference type="PANTHER" id="PTHR24103">
    <property type="entry name" value="E3 UBIQUITIN-PROTEIN LIGASE TRIM"/>
    <property type="match status" value="1"/>
</dbReference>
<dbReference type="InterPro" id="IPR043136">
    <property type="entry name" value="B30.2/SPRY_sf"/>
</dbReference>
<organism evidence="2 3">
    <name type="scientific">Nothoprocta ornata</name>
    <dbReference type="NCBI Taxonomy" id="83376"/>
    <lineage>
        <taxon>Eukaryota</taxon>
        <taxon>Metazoa</taxon>
        <taxon>Chordata</taxon>
        <taxon>Craniata</taxon>
        <taxon>Vertebrata</taxon>
        <taxon>Euteleostomi</taxon>
        <taxon>Archelosauria</taxon>
        <taxon>Archosauria</taxon>
        <taxon>Dinosauria</taxon>
        <taxon>Saurischia</taxon>
        <taxon>Theropoda</taxon>
        <taxon>Coelurosauria</taxon>
        <taxon>Aves</taxon>
        <taxon>Palaeognathae</taxon>
        <taxon>Tinamiformes</taxon>
        <taxon>Tinamidae</taxon>
        <taxon>Nothoprocta</taxon>
    </lineage>
</organism>
<dbReference type="Pfam" id="PF00622">
    <property type="entry name" value="SPRY"/>
    <property type="match status" value="1"/>
</dbReference>
<evidence type="ECO:0000313" key="2">
    <source>
        <dbReference type="EMBL" id="NWY08136.1"/>
    </source>
</evidence>
<dbReference type="CDD" id="cd12888">
    <property type="entry name" value="SPRY_PRY_TRIM7_like"/>
    <property type="match status" value="1"/>
</dbReference>
<dbReference type="InterPro" id="IPR001870">
    <property type="entry name" value="B30.2/SPRY"/>
</dbReference>
<dbReference type="EMBL" id="VZSH01000532">
    <property type="protein sequence ID" value="NWY08136.1"/>
    <property type="molecule type" value="Genomic_DNA"/>
</dbReference>
<feature type="non-terminal residue" evidence="2">
    <location>
        <position position="1"/>
    </location>
</feature>
<gene>
    <name evidence="2" type="primary">Btn1a1_1</name>
    <name evidence="2" type="ORF">NOTORN_R06055</name>
</gene>
<dbReference type="InterPro" id="IPR013320">
    <property type="entry name" value="ConA-like_dom_sf"/>
</dbReference>
<dbReference type="AlphaFoldDB" id="A0A7K7BI44"/>
<dbReference type="PROSITE" id="PS50188">
    <property type="entry name" value="B302_SPRY"/>
    <property type="match status" value="1"/>
</dbReference>